<dbReference type="Gene3D" id="3.30.950.10">
    <property type="entry name" value="Methyltransferase, Cobalt-precorrin-4 Transmethylase, Domain 2"/>
    <property type="match status" value="1"/>
</dbReference>
<keyword evidence="4" id="KW-0808">Transferase</keyword>
<evidence type="ECO:0000256" key="4">
    <source>
        <dbReference type="ARBA" id="ARBA00022679"/>
    </source>
</evidence>
<dbReference type="InterPro" id="IPR014777">
    <property type="entry name" value="4pyrrole_Mease_sub1"/>
</dbReference>
<feature type="domain" description="Tetrapyrrole methylase" evidence="6">
    <location>
        <begin position="18"/>
        <end position="216"/>
    </location>
</feature>
<dbReference type="Gene3D" id="3.40.1010.10">
    <property type="entry name" value="Cobalt-precorrin-4 Transmethylase, Domain 1"/>
    <property type="match status" value="1"/>
</dbReference>
<dbReference type="HAMAP" id="MF_01877">
    <property type="entry name" value="16SrRNA_methyltr_I"/>
    <property type="match status" value="1"/>
</dbReference>
<keyword evidence="1" id="KW-0963">Cytoplasm</keyword>
<evidence type="ECO:0000259" key="6">
    <source>
        <dbReference type="Pfam" id="PF00590"/>
    </source>
</evidence>
<proteinExistence type="inferred from homology"/>
<keyword evidence="5" id="KW-0949">S-adenosyl-L-methionine</keyword>
<sequence length="260" mass="28598">PLNSPTDNRQHLEKTGDLYVVTTPIGNMGDITIRALKTLGQVDLVAAEDTRHTGRLLAYHDIKNNLISYHEHNEEARTPALIHRLKTGSSVALVSNAGTPAVSDPGYRLVKAAIANHIRIIPIPGVSALITAISAAGLPTDSFIFAGFPARKKSKRIDQLKALADENRTLIFYESPGRILPLMEEIMNVMGNRYCVLCREMTKLHEEFLRGILSEIMDALRQRPAVKGECTLLVKGCEENNEVSLDVVRTELIKGLAEKG</sequence>
<evidence type="ECO:0000256" key="2">
    <source>
        <dbReference type="ARBA" id="ARBA00022552"/>
    </source>
</evidence>
<reference evidence="7" key="1">
    <citation type="journal article" date="2014" name="Front. Microbiol.">
        <title>High frequency of phylogenetically diverse reductive dehalogenase-homologous genes in deep subseafloor sedimentary metagenomes.</title>
        <authorList>
            <person name="Kawai M."/>
            <person name="Futagami T."/>
            <person name="Toyoda A."/>
            <person name="Takaki Y."/>
            <person name="Nishi S."/>
            <person name="Hori S."/>
            <person name="Arai W."/>
            <person name="Tsubouchi T."/>
            <person name="Morono Y."/>
            <person name="Uchiyama I."/>
            <person name="Ito T."/>
            <person name="Fujiyama A."/>
            <person name="Inagaki F."/>
            <person name="Takami H."/>
        </authorList>
    </citation>
    <scope>NUCLEOTIDE SEQUENCE</scope>
    <source>
        <strain evidence="7">Expedition CK06-06</strain>
    </source>
</reference>
<dbReference type="GO" id="GO:0032259">
    <property type="term" value="P:methylation"/>
    <property type="evidence" value="ECO:0007669"/>
    <property type="project" value="UniProtKB-KW"/>
</dbReference>
<dbReference type="InterPro" id="IPR008189">
    <property type="entry name" value="rRNA_ssu_MeTfrase_I"/>
</dbReference>
<dbReference type="SUPFAM" id="SSF53790">
    <property type="entry name" value="Tetrapyrrole methylase"/>
    <property type="match status" value="1"/>
</dbReference>
<evidence type="ECO:0000313" key="7">
    <source>
        <dbReference type="EMBL" id="GAH07396.1"/>
    </source>
</evidence>
<comment type="caution">
    <text evidence="7">The sequence shown here is derived from an EMBL/GenBank/DDBJ whole genome shotgun (WGS) entry which is preliminary data.</text>
</comment>
<keyword evidence="3" id="KW-0489">Methyltransferase</keyword>
<dbReference type="Pfam" id="PF00590">
    <property type="entry name" value="TP_methylase"/>
    <property type="match status" value="1"/>
</dbReference>
<accession>X1CGG3</accession>
<dbReference type="NCBIfam" id="TIGR00096">
    <property type="entry name" value="16S rRNA (cytidine(1402)-2'-O)-methyltransferase"/>
    <property type="match status" value="1"/>
</dbReference>
<dbReference type="GO" id="GO:0006364">
    <property type="term" value="P:rRNA processing"/>
    <property type="evidence" value="ECO:0007669"/>
    <property type="project" value="UniProtKB-KW"/>
</dbReference>
<keyword evidence="2" id="KW-0698">rRNA processing</keyword>
<name>X1CGG3_9ZZZZ</name>
<dbReference type="FunFam" id="3.40.1010.10:FF:000007">
    <property type="entry name" value="Ribosomal RNA small subunit methyltransferase I"/>
    <property type="match status" value="1"/>
</dbReference>
<evidence type="ECO:0000256" key="3">
    <source>
        <dbReference type="ARBA" id="ARBA00022603"/>
    </source>
</evidence>
<dbReference type="AlphaFoldDB" id="X1CGG3"/>
<dbReference type="FunFam" id="3.30.950.10:FF:000002">
    <property type="entry name" value="Ribosomal RNA small subunit methyltransferase I"/>
    <property type="match status" value="1"/>
</dbReference>
<dbReference type="InterPro" id="IPR000878">
    <property type="entry name" value="4pyrrol_Mease"/>
</dbReference>
<gene>
    <name evidence="7" type="ORF">S01H4_53649</name>
</gene>
<evidence type="ECO:0000256" key="1">
    <source>
        <dbReference type="ARBA" id="ARBA00022490"/>
    </source>
</evidence>
<evidence type="ECO:0000256" key="5">
    <source>
        <dbReference type="ARBA" id="ARBA00022691"/>
    </source>
</evidence>
<dbReference type="InterPro" id="IPR018063">
    <property type="entry name" value="SAM_MeTrfase_RsmI_CS"/>
</dbReference>
<dbReference type="PROSITE" id="PS01296">
    <property type="entry name" value="RSMI"/>
    <property type="match status" value="1"/>
</dbReference>
<dbReference type="PANTHER" id="PTHR46111">
    <property type="entry name" value="RIBOSOMAL RNA SMALL SUBUNIT METHYLTRANSFERASE I"/>
    <property type="match status" value="1"/>
</dbReference>
<dbReference type="InterPro" id="IPR014776">
    <property type="entry name" value="4pyrrole_Mease_sub2"/>
</dbReference>
<dbReference type="InterPro" id="IPR035996">
    <property type="entry name" value="4pyrrol_Methylase_sf"/>
</dbReference>
<organism evidence="7">
    <name type="scientific">marine sediment metagenome</name>
    <dbReference type="NCBI Taxonomy" id="412755"/>
    <lineage>
        <taxon>unclassified sequences</taxon>
        <taxon>metagenomes</taxon>
        <taxon>ecological metagenomes</taxon>
    </lineage>
</organism>
<dbReference type="PIRSF" id="PIRSF005917">
    <property type="entry name" value="MTase_YraL"/>
    <property type="match status" value="1"/>
</dbReference>
<dbReference type="GO" id="GO:0008168">
    <property type="term" value="F:methyltransferase activity"/>
    <property type="evidence" value="ECO:0007669"/>
    <property type="project" value="UniProtKB-KW"/>
</dbReference>
<protein>
    <recommendedName>
        <fullName evidence="6">Tetrapyrrole methylase domain-containing protein</fullName>
    </recommendedName>
</protein>
<feature type="non-terminal residue" evidence="7">
    <location>
        <position position="260"/>
    </location>
</feature>
<dbReference type="PANTHER" id="PTHR46111:SF1">
    <property type="entry name" value="RIBOSOMAL RNA SMALL SUBUNIT METHYLTRANSFERASE I"/>
    <property type="match status" value="1"/>
</dbReference>
<dbReference type="EMBL" id="BART01030796">
    <property type="protein sequence ID" value="GAH07396.1"/>
    <property type="molecule type" value="Genomic_DNA"/>
</dbReference>
<feature type="non-terminal residue" evidence="7">
    <location>
        <position position="1"/>
    </location>
</feature>
<dbReference type="CDD" id="cd11648">
    <property type="entry name" value="RsmI"/>
    <property type="match status" value="1"/>
</dbReference>